<sequence length="414" mass="46585">MAYSLTANLRSRKREKSIKGSDDIGSGTARIMDKETSEASIINPHIDNTQQTIMTSGKEGQDLMSSRRTVSESSSEEPERVGINASNGNSNGMWRNELKIGAESSSAQPEKQQQVQHSRFRHRNERFSDMVDIVLRFAFVAIFFKLETMSAFKREIHAEELWLYKNPRRPDIVKGGELLFWVIVAPLIVTVVFYVFTKDKRDFRAASWAWTLALCMNGLPTSMLKITVGRPRPDFFYRCFPDGLMVLNSSIISDSSSILDFNCTGITSDINEGRKSFPSGHSSFAFASFGLIAYYVGAKLHAFDARGRGHTWRLCIAVIPLIIATLVAVSRTCDYHHHWQDVTVGAIIGLLTGYISYRQYYPSIFGPQAGTPSIRWPRTQGNKYNKHRAADDIGAGGDMLRRPLLGGKEQTKWY</sequence>
<dbReference type="STRING" id="7266.A0A3B0JTK3"/>
<dbReference type="GO" id="GO:0006644">
    <property type="term" value="P:phospholipid metabolic process"/>
    <property type="evidence" value="ECO:0007669"/>
    <property type="project" value="UniProtKB-UniPathway"/>
</dbReference>
<evidence type="ECO:0000256" key="4">
    <source>
        <dbReference type="ARBA" id="ARBA00022989"/>
    </source>
</evidence>
<organism evidence="9 10">
    <name type="scientific">Drosophila guanche</name>
    <name type="common">Fruit fly</name>
    <dbReference type="NCBI Taxonomy" id="7266"/>
    <lineage>
        <taxon>Eukaryota</taxon>
        <taxon>Metazoa</taxon>
        <taxon>Ecdysozoa</taxon>
        <taxon>Arthropoda</taxon>
        <taxon>Hexapoda</taxon>
        <taxon>Insecta</taxon>
        <taxon>Pterygota</taxon>
        <taxon>Neoptera</taxon>
        <taxon>Endopterygota</taxon>
        <taxon>Diptera</taxon>
        <taxon>Brachycera</taxon>
        <taxon>Muscomorpha</taxon>
        <taxon>Ephydroidea</taxon>
        <taxon>Drosophilidae</taxon>
        <taxon>Drosophila</taxon>
        <taxon>Sophophora</taxon>
    </lineage>
</organism>
<evidence type="ECO:0000256" key="3">
    <source>
        <dbReference type="ARBA" id="ARBA00022692"/>
    </source>
</evidence>
<dbReference type="GO" id="GO:0046839">
    <property type="term" value="P:phospholipid dephosphorylation"/>
    <property type="evidence" value="ECO:0007669"/>
    <property type="project" value="TreeGrafter"/>
</dbReference>
<dbReference type="PANTHER" id="PTHR10165:SF35">
    <property type="entry name" value="RE23632P"/>
    <property type="match status" value="1"/>
</dbReference>
<keyword evidence="10" id="KW-1185">Reference proteome</keyword>
<feature type="transmembrane region" description="Helical" evidence="7">
    <location>
        <begin position="284"/>
        <end position="302"/>
    </location>
</feature>
<evidence type="ECO:0000256" key="2">
    <source>
        <dbReference type="ARBA" id="ARBA00008816"/>
    </source>
</evidence>
<reference evidence="10" key="1">
    <citation type="submission" date="2018-01" db="EMBL/GenBank/DDBJ databases">
        <authorList>
            <person name="Alioto T."/>
            <person name="Alioto T."/>
        </authorList>
    </citation>
    <scope>NUCLEOTIDE SEQUENCE [LARGE SCALE GENOMIC DNA]</scope>
</reference>
<dbReference type="SMART" id="SM00014">
    <property type="entry name" value="acidPPc"/>
    <property type="match status" value="1"/>
</dbReference>
<feature type="transmembrane region" description="Helical" evidence="7">
    <location>
        <begin position="208"/>
        <end position="228"/>
    </location>
</feature>
<dbReference type="EMBL" id="OUUW01000008">
    <property type="protein sequence ID" value="SPP84383.1"/>
    <property type="molecule type" value="Genomic_DNA"/>
</dbReference>
<evidence type="ECO:0000256" key="5">
    <source>
        <dbReference type="ARBA" id="ARBA00023136"/>
    </source>
</evidence>
<dbReference type="Pfam" id="PF01569">
    <property type="entry name" value="PAP2"/>
    <property type="match status" value="1"/>
</dbReference>
<evidence type="ECO:0000256" key="1">
    <source>
        <dbReference type="ARBA" id="ARBA00004141"/>
    </source>
</evidence>
<dbReference type="CDD" id="cd03390">
    <property type="entry name" value="PAP2_containing_1_like"/>
    <property type="match status" value="1"/>
</dbReference>
<feature type="transmembrane region" description="Helical" evidence="7">
    <location>
        <begin position="314"/>
        <end position="332"/>
    </location>
</feature>
<dbReference type="UniPathway" id="UPA00085"/>
<feature type="domain" description="Phosphatidic acid phosphatase type 2/haloperoxidase" evidence="8">
    <location>
        <begin position="205"/>
        <end position="357"/>
    </location>
</feature>
<proteinExistence type="inferred from homology"/>
<dbReference type="InterPro" id="IPR043216">
    <property type="entry name" value="PAP-like"/>
</dbReference>
<dbReference type="InterPro" id="IPR036938">
    <property type="entry name" value="PAP2/HPO_sf"/>
</dbReference>
<dbReference type="GO" id="GO:0008195">
    <property type="term" value="F:phosphatidate phosphatase activity"/>
    <property type="evidence" value="ECO:0007669"/>
    <property type="project" value="TreeGrafter"/>
</dbReference>
<dbReference type="PANTHER" id="PTHR10165">
    <property type="entry name" value="LIPID PHOSPHATE PHOSPHATASE"/>
    <property type="match status" value="1"/>
</dbReference>
<dbReference type="GO" id="GO:0016020">
    <property type="term" value="C:membrane"/>
    <property type="evidence" value="ECO:0007669"/>
    <property type="project" value="UniProtKB-SubCell"/>
</dbReference>
<feature type="region of interest" description="Disordered" evidence="6">
    <location>
        <begin position="1"/>
        <end position="27"/>
    </location>
</feature>
<evidence type="ECO:0000256" key="7">
    <source>
        <dbReference type="SAM" id="Phobius"/>
    </source>
</evidence>
<accession>A0A3B0JTK3</accession>
<protein>
    <submittedName>
        <fullName evidence="9">Blast:Phosphatidate phosphatase PPAPDC1B</fullName>
    </submittedName>
</protein>
<evidence type="ECO:0000313" key="9">
    <source>
        <dbReference type="EMBL" id="SPP84383.1"/>
    </source>
</evidence>
<keyword evidence="5 7" id="KW-0472">Membrane</keyword>
<dbReference type="OrthoDB" id="10030083at2759"/>
<gene>
    <name evidence="9" type="ORF">DGUA_6G016952</name>
</gene>
<feature type="compositionally biased region" description="Polar residues" evidence="6">
    <location>
        <begin position="84"/>
        <end position="93"/>
    </location>
</feature>
<dbReference type="SUPFAM" id="SSF48317">
    <property type="entry name" value="Acid phosphatase/Vanadium-dependent haloperoxidase"/>
    <property type="match status" value="1"/>
</dbReference>
<dbReference type="AlphaFoldDB" id="A0A3B0JTK3"/>
<feature type="region of interest" description="Disordered" evidence="6">
    <location>
        <begin position="57"/>
        <end position="94"/>
    </location>
</feature>
<dbReference type="Proteomes" id="UP000268350">
    <property type="component" value="Unassembled WGS sequence"/>
</dbReference>
<feature type="transmembrane region" description="Helical" evidence="7">
    <location>
        <begin position="178"/>
        <end position="196"/>
    </location>
</feature>
<dbReference type="InterPro" id="IPR000326">
    <property type="entry name" value="PAP2/HPO"/>
</dbReference>
<evidence type="ECO:0000313" key="10">
    <source>
        <dbReference type="Proteomes" id="UP000268350"/>
    </source>
</evidence>
<comment type="subcellular location">
    <subcellularLocation>
        <location evidence="1">Membrane</location>
        <topology evidence="1">Multi-pass membrane protein</topology>
    </subcellularLocation>
</comment>
<dbReference type="Gene3D" id="1.20.144.10">
    <property type="entry name" value="Phosphatidic acid phosphatase type 2/haloperoxidase"/>
    <property type="match status" value="1"/>
</dbReference>
<evidence type="ECO:0000259" key="8">
    <source>
        <dbReference type="SMART" id="SM00014"/>
    </source>
</evidence>
<keyword evidence="4 7" id="KW-1133">Transmembrane helix</keyword>
<comment type="similarity">
    <text evidence="2">Belongs to the PA-phosphatase related phosphoesterase family.</text>
</comment>
<keyword evidence="3 7" id="KW-0812">Transmembrane</keyword>
<evidence type="ECO:0000256" key="6">
    <source>
        <dbReference type="SAM" id="MobiDB-lite"/>
    </source>
</evidence>
<name>A0A3B0JTK3_DROGU</name>